<dbReference type="PROSITE" id="PS50255">
    <property type="entry name" value="CYTOCHROME_B5_2"/>
    <property type="match status" value="1"/>
</dbReference>
<dbReference type="PANTHER" id="PTHR10578">
    <property type="entry name" value="S -2-HYDROXY-ACID OXIDASE-RELATED"/>
    <property type="match status" value="1"/>
</dbReference>
<dbReference type="Proteomes" id="UP000054144">
    <property type="component" value="Unassembled WGS sequence"/>
</dbReference>
<evidence type="ECO:0000313" key="9">
    <source>
        <dbReference type="EMBL" id="KIY45449.1"/>
    </source>
</evidence>
<dbReference type="EMBL" id="KN882048">
    <property type="protein sequence ID" value="KIY45449.1"/>
    <property type="molecule type" value="Genomic_DNA"/>
</dbReference>
<evidence type="ECO:0000259" key="7">
    <source>
        <dbReference type="PROSITE" id="PS50255"/>
    </source>
</evidence>
<evidence type="ECO:0000256" key="5">
    <source>
        <dbReference type="ARBA" id="ARBA00023004"/>
    </source>
</evidence>
<dbReference type="SUPFAM" id="SSF55856">
    <property type="entry name" value="Cytochrome b5-like heme/steroid binding domain"/>
    <property type="match status" value="1"/>
</dbReference>
<dbReference type="InterPro" id="IPR013785">
    <property type="entry name" value="Aldolase_TIM"/>
</dbReference>
<dbReference type="Gene3D" id="3.10.120.10">
    <property type="entry name" value="Cytochrome b5-like heme/steroid binding domain"/>
    <property type="match status" value="1"/>
</dbReference>
<reference evidence="9 10" key="1">
    <citation type="journal article" date="2015" name="Fungal Genet. Biol.">
        <title>Evolution of novel wood decay mechanisms in Agaricales revealed by the genome sequences of Fistulina hepatica and Cylindrobasidium torrendii.</title>
        <authorList>
            <person name="Floudas D."/>
            <person name="Held B.W."/>
            <person name="Riley R."/>
            <person name="Nagy L.G."/>
            <person name="Koehler G."/>
            <person name="Ransdell A.S."/>
            <person name="Younus H."/>
            <person name="Chow J."/>
            <person name="Chiniquy J."/>
            <person name="Lipzen A."/>
            <person name="Tritt A."/>
            <person name="Sun H."/>
            <person name="Haridas S."/>
            <person name="LaButti K."/>
            <person name="Ohm R.A."/>
            <person name="Kues U."/>
            <person name="Blanchette R.A."/>
            <person name="Grigoriev I.V."/>
            <person name="Minto R.E."/>
            <person name="Hibbett D.S."/>
        </authorList>
    </citation>
    <scope>NUCLEOTIDE SEQUENCE [LARGE SCALE GENOMIC DNA]</scope>
    <source>
        <strain evidence="9 10">ATCC 64428</strain>
    </source>
</reference>
<protein>
    <recommendedName>
        <fullName evidence="11">Cytochrome b2</fullName>
    </recommendedName>
</protein>
<keyword evidence="5 6" id="KW-0408">Iron</keyword>
<feature type="domain" description="FMN hydroxy acid dehydrogenase" evidence="8">
    <location>
        <begin position="107"/>
        <end position="469"/>
    </location>
</feature>
<dbReference type="SMART" id="SM01117">
    <property type="entry name" value="Cyt-b5"/>
    <property type="match status" value="1"/>
</dbReference>
<dbReference type="OrthoDB" id="1925334at2759"/>
<name>A0A0D7A4Z6_9AGAR</name>
<dbReference type="PANTHER" id="PTHR10578:SF104">
    <property type="entry name" value="CYTOCHROME B2, MITOCHONDRIAL-RELATED"/>
    <property type="match status" value="1"/>
</dbReference>
<evidence type="ECO:0000256" key="4">
    <source>
        <dbReference type="ARBA" id="ARBA00023002"/>
    </source>
</evidence>
<accession>A0A0D7A4Z6</accession>
<comment type="similarity">
    <text evidence="6">Belongs to the cytochrome b5 family.</text>
</comment>
<evidence type="ECO:0000256" key="3">
    <source>
        <dbReference type="ARBA" id="ARBA00022723"/>
    </source>
</evidence>
<evidence type="ECO:0000313" key="10">
    <source>
        <dbReference type="Proteomes" id="UP000054144"/>
    </source>
</evidence>
<keyword evidence="3 6" id="KW-0479">Metal-binding</keyword>
<keyword evidence="4" id="KW-0560">Oxidoreductase</keyword>
<dbReference type="Gene3D" id="3.20.20.70">
    <property type="entry name" value="Aldolase class I"/>
    <property type="match status" value="1"/>
</dbReference>
<evidence type="ECO:0008006" key="11">
    <source>
        <dbReference type="Google" id="ProtNLM"/>
    </source>
</evidence>
<sequence length="477" mass="52610">MPLTLAEVKNHNSKKFCWVIIKNNVYDVTEFLDEHPGGAAAILKYAGRDATAAYEPIHPPGALKHLPPSKHLGPLDETSAKTVSDAQANRVKTKDDIRSEIAHKYKPPLYRILSLPEMEVVARRVMTHKALAYYSSSADDQTAYFENARAFSRFFFRARVLRPVSRCDPSTHILGFPSSIPVLACGTGLARLGHPDGEANITRGCHARGAIQMVSSNASLSYEQIMAAAAPGQTIFFQLYKDARDEVAERRVHDVEALGYKAIFLTVDAIVPGKREFDIRSPWYLEEQERGGPLEYVEEQTGTPDGNLLGTAGALISGTDQDMTWEKTIPWLRRVTKLPIVVKGIECDALLAKEAGVDGILISNHGGTAFPPMEILYRLRMQHPECFNGMEVYIDGGITRGSDVVKALCLGATAVGLGRPFLYAQAAYGAKGVEKILEILDNEILSCMRHIGVTSVAELNPSLVERVDWEPYYRARL</sequence>
<dbReference type="InterPro" id="IPR000262">
    <property type="entry name" value="FMN-dep_DH"/>
</dbReference>
<proteinExistence type="inferred from homology"/>
<evidence type="ECO:0000256" key="6">
    <source>
        <dbReference type="RuleBase" id="RU362121"/>
    </source>
</evidence>
<dbReference type="PROSITE" id="PS00191">
    <property type="entry name" value="CYTOCHROME_B5_1"/>
    <property type="match status" value="1"/>
</dbReference>
<dbReference type="PRINTS" id="PR00363">
    <property type="entry name" value="CYTOCHROMEB5"/>
</dbReference>
<dbReference type="InterPro" id="IPR036400">
    <property type="entry name" value="Cyt_B5-like_heme/steroid_sf"/>
</dbReference>
<dbReference type="InterPro" id="IPR018506">
    <property type="entry name" value="Cyt_B5_heme-BS"/>
</dbReference>
<dbReference type="FunFam" id="3.10.120.10:FF:000009">
    <property type="entry name" value="Cytochrome b2, mitochondrial, putative"/>
    <property type="match status" value="1"/>
</dbReference>
<dbReference type="Pfam" id="PF00173">
    <property type="entry name" value="Cyt-b5"/>
    <property type="match status" value="1"/>
</dbReference>
<dbReference type="InterPro" id="IPR037396">
    <property type="entry name" value="FMN_HAD"/>
</dbReference>
<gene>
    <name evidence="9" type="ORF">FISHEDRAFT_49216</name>
</gene>
<dbReference type="SUPFAM" id="SSF51395">
    <property type="entry name" value="FMN-linked oxidoreductases"/>
    <property type="match status" value="1"/>
</dbReference>
<dbReference type="GO" id="GO:0020037">
    <property type="term" value="F:heme binding"/>
    <property type="evidence" value="ECO:0007669"/>
    <property type="project" value="UniProtKB-UniRule"/>
</dbReference>
<dbReference type="Pfam" id="PF01070">
    <property type="entry name" value="FMN_dh"/>
    <property type="match status" value="1"/>
</dbReference>
<feature type="domain" description="Cytochrome b5 heme-binding" evidence="7">
    <location>
        <begin position="1"/>
        <end position="76"/>
    </location>
</feature>
<keyword evidence="10" id="KW-1185">Reference proteome</keyword>
<dbReference type="AlphaFoldDB" id="A0A0D7A4Z6"/>
<comment type="cofactor">
    <cofactor evidence="1">
        <name>FMN</name>
        <dbReference type="ChEBI" id="CHEBI:58210"/>
    </cofactor>
</comment>
<dbReference type="GO" id="GO:0046872">
    <property type="term" value="F:metal ion binding"/>
    <property type="evidence" value="ECO:0007669"/>
    <property type="project" value="UniProtKB-UniRule"/>
</dbReference>
<evidence type="ECO:0000256" key="2">
    <source>
        <dbReference type="ARBA" id="ARBA00022617"/>
    </source>
</evidence>
<evidence type="ECO:0000259" key="8">
    <source>
        <dbReference type="PROSITE" id="PS51349"/>
    </source>
</evidence>
<dbReference type="InterPro" id="IPR001199">
    <property type="entry name" value="Cyt_B5-like_heme/steroid-bd"/>
</dbReference>
<dbReference type="PROSITE" id="PS51349">
    <property type="entry name" value="FMN_HYDROXY_ACID_DH_2"/>
    <property type="match status" value="1"/>
</dbReference>
<evidence type="ECO:0000256" key="1">
    <source>
        <dbReference type="ARBA" id="ARBA00001917"/>
    </source>
</evidence>
<keyword evidence="2 6" id="KW-0349">Heme</keyword>
<organism evidence="9 10">
    <name type="scientific">Fistulina hepatica ATCC 64428</name>
    <dbReference type="NCBI Taxonomy" id="1128425"/>
    <lineage>
        <taxon>Eukaryota</taxon>
        <taxon>Fungi</taxon>
        <taxon>Dikarya</taxon>
        <taxon>Basidiomycota</taxon>
        <taxon>Agaricomycotina</taxon>
        <taxon>Agaricomycetes</taxon>
        <taxon>Agaricomycetidae</taxon>
        <taxon>Agaricales</taxon>
        <taxon>Fistulinaceae</taxon>
        <taxon>Fistulina</taxon>
    </lineage>
</organism>
<dbReference type="GO" id="GO:0016491">
    <property type="term" value="F:oxidoreductase activity"/>
    <property type="evidence" value="ECO:0007669"/>
    <property type="project" value="UniProtKB-KW"/>
</dbReference>